<dbReference type="InterPro" id="IPR003959">
    <property type="entry name" value="ATPase_AAA_core"/>
</dbReference>
<dbReference type="InterPro" id="IPR027417">
    <property type="entry name" value="P-loop_NTPase"/>
</dbReference>
<dbReference type="PANTHER" id="PTHR13779:SF7">
    <property type="entry name" value="ATPASE WRNIP1"/>
    <property type="match status" value="1"/>
</dbReference>
<dbReference type="SUPFAM" id="SSF52540">
    <property type="entry name" value="P-loop containing nucleoside triphosphate hydrolases"/>
    <property type="match status" value="1"/>
</dbReference>
<dbReference type="EMBL" id="JQZW01000008">
    <property type="protein sequence ID" value="KGN98247.1"/>
    <property type="molecule type" value="Genomic_DNA"/>
</dbReference>
<organism evidence="8 9">
    <name type="scientific">Porphyromonas gingivicanis</name>
    <dbReference type="NCBI Taxonomy" id="266762"/>
    <lineage>
        <taxon>Bacteria</taxon>
        <taxon>Pseudomonadati</taxon>
        <taxon>Bacteroidota</taxon>
        <taxon>Bacteroidia</taxon>
        <taxon>Bacteroidales</taxon>
        <taxon>Porphyromonadaceae</taxon>
        <taxon>Porphyromonas</taxon>
    </lineage>
</organism>
<dbReference type="Gene3D" id="1.10.8.60">
    <property type="match status" value="1"/>
</dbReference>
<reference evidence="8 9" key="1">
    <citation type="submission" date="2014-08" db="EMBL/GenBank/DDBJ databases">
        <title>Porphyromonas gingivicanis strain:COT-022_OH1391 Genome sequencing.</title>
        <authorList>
            <person name="Wallis C."/>
            <person name="Deusch O."/>
            <person name="O'Flynn C."/>
            <person name="Davis I."/>
            <person name="Jospin G."/>
            <person name="Darling A.E."/>
            <person name="Coil D.A."/>
            <person name="Alexiev A."/>
            <person name="Horsfall A."/>
            <person name="Kirkwood N."/>
            <person name="Harris S."/>
            <person name="Eisen J.A."/>
        </authorList>
    </citation>
    <scope>NUCLEOTIDE SEQUENCE [LARGE SCALE GENOMIC DNA]</scope>
    <source>
        <strain evidence="9">COT-022 OH1391</strain>
    </source>
</reference>
<dbReference type="GO" id="GO:0008047">
    <property type="term" value="F:enzyme activator activity"/>
    <property type="evidence" value="ECO:0007669"/>
    <property type="project" value="TreeGrafter"/>
</dbReference>
<dbReference type="Gene3D" id="1.20.272.10">
    <property type="match status" value="1"/>
</dbReference>
<dbReference type="GO" id="GO:0005524">
    <property type="term" value="F:ATP binding"/>
    <property type="evidence" value="ECO:0007669"/>
    <property type="project" value="UniProtKB-KW"/>
</dbReference>
<keyword evidence="5" id="KW-0547">Nucleotide-binding</keyword>
<dbReference type="Gene3D" id="3.40.50.300">
    <property type="entry name" value="P-loop containing nucleotide triphosphate hydrolases"/>
    <property type="match status" value="1"/>
</dbReference>
<comment type="function">
    <text evidence="1">DNA-dependent ATPase that plays important roles in cellular responses to stalled DNA replication processes.</text>
</comment>
<dbReference type="InterPro" id="IPR021886">
    <property type="entry name" value="MgsA_C"/>
</dbReference>
<dbReference type="SUPFAM" id="SSF48019">
    <property type="entry name" value="post-AAA+ oligomerization domain-like"/>
    <property type="match status" value="1"/>
</dbReference>
<dbReference type="Pfam" id="PF00004">
    <property type="entry name" value="AAA"/>
    <property type="match status" value="1"/>
</dbReference>
<protein>
    <recommendedName>
        <fullName evidence="3">Replication-associated recombination protein A</fullName>
    </recommendedName>
</protein>
<dbReference type="Proteomes" id="UP000030134">
    <property type="component" value="Unassembled WGS sequence"/>
</dbReference>
<keyword evidence="6" id="KW-0067">ATP-binding</keyword>
<proteinExistence type="inferred from homology"/>
<dbReference type="Gene3D" id="1.10.3710.10">
    <property type="entry name" value="DNA polymerase III clamp loader subunits, C-terminal domain"/>
    <property type="match status" value="1"/>
</dbReference>
<dbReference type="Pfam" id="PF16193">
    <property type="entry name" value="AAA_assoc_2"/>
    <property type="match status" value="1"/>
</dbReference>
<evidence type="ECO:0000256" key="4">
    <source>
        <dbReference type="ARBA" id="ARBA00022705"/>
    </source>
</evidence>
<dbReference type="Pfam" id="PF12002">
    <property type="entry name" value="MgsA_C"/>
    <property type="match status" value="1"/>
</dbReference>
<dbReference type="FunFam" id="3.40.50.300:FF:000137">
    <property type="entry name" value="Replication-associated recombination protein A"/>
    <property type="match status" value="1"/>
</dbReference>
<dbReference type="SMART" id="SM00382">
    <property type="entry name" value="AAA"/>
    <property type="match status" value="1"/>
</dbReference>
<dbReference type="GO" id="GO:0003677">
    <property type="term" value="F:DNA binding"/>
    <property type="evidence" value="ECO:0007669"/>
    <property type="project" value="InterPro"/>
</dbReference>
<evidence type="ECO:0000256" key="5">
    <source>
        <dbReference type="ARBA" id="ARBA00022741"/>
    </source>
</evidence>
<dbReference type="FunFam" id="1.20.272.10:FF:000001">
    <property type="entry name" value="Putative AAA family ATPase"/>
    <property type="match status" value="1"/>
</dbReference>
<dbReference type="InterPro" id="IPR051314">
    <property type="entry name" value="AAA_ATPase_RarA/MGS1/WRNIP1"/>
</dbReference>
<comment type="caution">
    <text evidence="8">The sequence shown here is derived from an EMBL/GenBank/DDBJ whole genome shotgun (WGS) entry which is preliminary data.</text>
</comment>
<feature type="domain" description="AAA+ ATPase" evidence="7">
    <location>
        <begin position="44"/>
        <end position="164"/>
    </location>
</feature>
<accession>A0A0A2G741</accession>
<sequence length="435" mass="48441">MIMERGAYKPLAERMRPKHLDEYVGQQHLINPETPLGRMIRSGSIPSLILWGPPGVGKTTLAELLALSIEAPFYKLSAVGSGVAEVRKILEEATQATSGLFASKSRPLLFIDEIHRFSKSQQDSLLSAVERGLVTLVGATTENPSFEVIRPLLSRCQVFVLNPLGEEELRLLLQRAITTDGVLKARRIEFREDKRLIAYSGGDARKLLNLLEMLVTSSAQTPLIIDNELVEATVMRQPAAFDKDGELHYDIASAFIKSIRGSNPDAALYWMARLIEGGENPRFVARRIVISAAEDIGLANPNALVIANAAAQAVDFIGWPEGRIPLAEAVIYLAASPKSNSAYMAINSTLKYVRETGNLPVPMHLRNAPTELMEKLGYGAEYKYPHDYDRHYVEQEYMPAQAREARFYYPQTTGASERHLKEYLDFIERDPSAEK</sequence>
<dbReference type="InterPro" id="IPR003593">
    <property type="entry name" value="AAA+_ATPase"/>
</dbReference>
<dbReference type="GO" id="GO:0000731">
    <property type="term" value="P:DNA synthesis involved in DNA repair"/>
    <property type="evidence" value="ECO:0007669"/>
    <property type="project" value="TreeGrafter"/>
</dbReference>
<evidence type="ECO:0000256" key="1">
    <source>
        <dbReference type="ARBA" id="ARBA00002393"/>
    </source>
</evidence>
<dbReference type="AlphaFoldDB" id="A0A0A2G741"/>
<dbReference type="GO" id="GO:0017116">
    <property type="term" value="F:single-stranded DNA helicase activity"/>
    <property type="evidence" value="ECO:0007669"/>
    <property type="project" value="TreeGrafter"/>
</dbReference>
<gene>
    <name evidence="8" type="ORF">HQ36_04935</name>
</gene>
<keyword evidence="4" id="KW-0235">DNA replication</keyword>
<evidence type="ECO:0000256" key="2">
    <source>
        <dbReference type="ARBA" id="ARBA00008959"/>
    </source>
</evidence>
<dbReference type="InterPro" id="IPR032423">
    <property type="entry name" value="AAA_assoc_2"/>
</dbReference>
<dbReference type="GO" id="GO:0016887">
    <property type="term" value="F:ATP hydrolysis activity"/>
    <property type="evidence" value="ECO:0007669"/>
    <property type="project" value="InterPro"/>
</dbReference>
<dbReference type="STRING" id="266762.HQ36_04935"/>
<dbReference type="CDD" id="cd00009">
    <property type="entry name" value="AAA"/>
    <property type="match status" value="1"/>
</dbReference>
<evidence type="ECO:0000313" key="8">
    <source>
        <dbReference type="EMBL" id="KGN98247.1"/>
    </source>
</evidence>
<dbReference type="eggNOG" id="COG2256">
    <property type="taxonomic scope" value="Bacteria"/>
</dbReference>
<dbReference type="GO" id="GO:0006261">
    <property type="term" value="P:DNA-templated DNA replication"/>
    <property type="evidence" value="ECO:0007669"/>
    <property type="project" value="TreeGrafter"/>
</dbReference>
<dbReference type="PANTHER" id="PTHR13779">
    <property type="entry name" value="WERNER HELICASE-INTERACTING PROTEIN 1 FAMILY MEMBER"/>
    <property type="match status" value="1"/>
</dbReference>
<dbReference type="InterPro" id="IPR008921">
    <property type="entry name" value="DNA_pol3_clamp-load_cplx_C"/>
</dbReference>
<keyword evidence="9" id="KW-1185">Reference proteome</keyword>
<dbReference type="CDD" id="cd18139">
    <property type="entry name" value="HLD_clamp_RarA"/>
    <property type="match status" value="1"/>
</dbReference>
<comment type="similarity">
    <text evidence="2">Belongs to the AAA ATPase family. RarA/MGS1/WRNIP1 subfamily.</text>
</comment>
<evidence type="ECO:0000259" key="7">
    <source>
        <dbReference type="SMART" id="SM00382"/>
    </source>
</evidence>
<evidence type="ECO:0000256" key="3">
    <source>
        <dbReference type="ARBA" id="ARBA00020776"/>
    </source>
</evidence>
<name>A0A0A2G741_9PORP</name>
<evidence type="ECO:0000256" key="6">
    <source>
        <dbReference type="ARBA" id="ARBA00022840"/>
    </source>
</evidence>
<evidence type="ECO:0000313" key="9">
    <source>
        <dbReference type="Proteomes" id="UP000030134"/>
    </source>
</evidence>